<gene>
    <name evidence="3" type="ORF">C5L14_08855</name>
</gene>
<evidence type="ECO:0000313" key="3">
    <source>
        <dbReference type="EMBL" id="PRH87999.1"/>
    </source>
</evidence>
<comment type="caution">
    <text evidence="3">The sequence shown here is derived from an EMBL/GenBank/DDBJ whole genome shotgun (WGS) entry which is preliminary data.</text>
</comment>
<dbReference type="SMART" id="SM00240">
    <property type="entry name" value="FHA"/>
    <property type="match status" value="1"/>
</dbReference>
<dbReference type="InterPro" id="IPR000253">
    <property type="entry name" value="FHA_dom"/>
</dbReference>
<reference evidence="3 4" key="1">
    <citation type="submission" date="2018-02" db="EMBL/GenBank/DDBJ databases">
        <title>Whole genome sequencing of endophytic bacterium.</title>
        <authorList>
            <person name="Eedara R."/>
            <person name="Podile A.R."/>
        </authorList>
    </citation>
    <scope>NUCLEOTIDE SEQUENCE [LARGE SCALE GENOMIC DNA]</scope>
    <source>
        <strain evidence="3 4">RP1T</strain>
    </source>
</reference>
<accession>A0A2S9QF66</accession>
<keyword evidence="4" id="KW-1185">Reference proteome</keyword>
<sequence length="435" mass="47665">MPSSPSARRCFNRSREERAMRLELRQVEGNGAGTGAQPWVLERGRRTLGRSIDCDWQVPDAGRTVSKLHCTILRDRDGYLLRDESANGTRVDGVLVLEGETARLRHQSRLELGGHAFAVSVIGEADRDIVDPEAGLAVSPENLTITAILADIAPGGQIATGVMGGRLSDDWPLPQPNAPVAKGRKREAPPSSRHVEIGWDGPPDPKAIKPVLPDDWNEDFDYGNRLEHGRATFVSVPMARGRSKDNAETSPANDDAIEAAAPTERDEDPADFLPAMAAPFSWPPRCDSLLAQCEEALERAFVPFEIDPPALTPAPDVFGLDREEALLRRLETLLARQQALADALGTLVREVGPQLEPRIIEASIDASAISLPWRRNGAYWQAYRRQFEAEGRDLSVRDLFRRAMLRSLEPARNEPVGGEPAPTAHSTTSKDDEVA</sequence>
<protein>
    <submittedName>
        <fullName evidence="3">FHA domain-containing protein</fullName>
    </submittedName>
</protein>
<evidence type="ECO:0000313" key="4">
    <source>
        <dbReference type="Proteomes" id="UP000237682"/>
    </source>
</evidence>
<dbReference type="InterPro" id="IPR008984">
    <property type="entry name" value="SMAD_FHA_dom_sf"/>
</dbReference>
<dbReference type="Gene3D" id="2.60.200.20">
    <property type="match status" value="1"/>
</dbReference>
<dbReference type="EMBL" id="PUEJ01000003">
    <property type="protein sequence ID" value="PRH87999.1"/>
    <property type="molecule type" value="Genomic_DNA"/>
</dbReference>
<dbReference type="Proteomes" id="UP000237682">
    <property type="component" value="Unassembled WGS sequence"/>
</dbReference>
<dbReference type="PROSITE" id="PS50006">
    <property type="entry name" value="FHA_DOMAIN"/>
    <property type="match status" value="1"/>
</dbReference>
<feature type="domain" description="FHA" evidence="2">
    <location>
        <begin position="46"/>
        <end position="96"/>
    </location>
</feature>
<organism evidence="3 4">
    <name type="scientific">Labrys okinawensis</name>
    <dbReference type="NCBI Taxonomy" id="346911"/>
    <lineage>
        <taxon>Bacteria</taxon>
        <taxon>Pseudomonadati</taxon>
        <taxon>Pseudomonadota</taxon>
        <taxon>Alphaproteobacteria</taxon>
        <taxon>Hyphomicrobiales</taxon>
        <taxon>Xanthobacteraceae</taxon>
        <taxon>Labrys</taxon>
    </lineage>
</organism>
<evidence type="ECO:0000256" key="1">
    <source>
        <dbReference type="SAM" id="MobiDB-lite"/>
    </source>
</evidence>
<dbReference type="CDD" id="cd00060">
    <property type="entry name" value="FHA"/>
    <property type="match status" value="1"/>
</dbReference>
<name>A0A2S9QF66_9HYPH</name>
<proteinExistence type="predicted"/>
<evidence type="ECO:0000259" key="2">
    <source>
        <dbReference type="PROSITE" id="PS50006"/>
    </source>
</evidence>
<feature type="region of interest" description="Disordered" evidence="1">
    <location>
        <begin position="169"/>
        <end position="206"/>
    </location>
</feature>
<dbReference type="OrthoDB" id="273564at2"/>
<dbReference type="AlphaFoldDB" id="A0A2S9QF66"/>
<dbReference type="Pfam" id="PF00498">
    <property type="entry name" value="FHA"/>
    <property type="match status" value="1"/>
</dbReference>
<dbReference type="SUPFAM" id="SSF49879">
    <property type="entry name" value="SMAD/FHA domain"/>
    <property type="match status" value="1"/>
</dbReference>
<feature type="region of interest" description="Disordered" evidence="1">
    <location>
        <begin position="410"/>
        <end position="435"/>
    </location>
</feature>